<proteinExistence type="inferred from homology"/>
<dbReference type="InterPro" id="IPR003439">
    <property type="entry name" value="ABC_transporter-like_ATP-bd"/>
</dbReference>
<protein>
    <recommendedName>
        <fullName evidence="5">ABC transporter domain-containing protein</fullName>
    </recommendedName>
</protein>
<comment type="caution">
    <text evidence="6">The sequence shown here is derived from an EMBL/GenBank/DDBJ whole genome shotgun (WGS) entry which is preliminary data.</text>
</comment>
<dbReference type="SMART" id="SM00382">
    <property type="entry name" value="AAA"/>
    <property type="match status" value="1"/>
</dbReference>
<evidence type="ECO:0000256" key="4">
    <source>
        <dbReference type="ARBA" id="ARBA00022840"/>
    </source>
</evidence>
<dbReference type="EMBL" id="LWAF01000024">
    <property type="protein sequence ID" value="ODN29697.1"/>
    <property type="molecule type" value="Genomic_DNA"/>
</dbReference>
<keyword evidence="4" id="KW-0067">ATP-binding</keyword>
<dbReference type="Pfam" id="PF00005">
    <property type="entry name" value="ABC_tran"/>
    <property type="match status" value="1"/>
</dbReference>
<sequence length="291" mass="32738">MNGTFTLELKEISKHVRINGTVNVVLSNVSCSLSGKQVVGLIGENGSGKSSLLKIIATVLKPTTGSVFYNGENVLKILDRYRFLVSYVSELNKFIDELTVRENLEYYSLLYKSTINLRDVVKKVALENVVAKKPGQLSKGYRQRLAIAVGLLKDSKIFLLDEPAEGLDTETKQIVKGIVNELKTKGALVIYVTHDDDELEDVCDAIIMLKSGRVSFFGTVDDFWRKYGKYYRTVYTEPGEGVKRNRIVSVEELNDLMKTHNITHIRPLGLREIVNLQFENGKEGVKLDSER</sequence>
<keyword evidence="7" id="KW-1185">Reference proteome</keyword>
<name>A0A1E3G0E5_9BACT</name>
<dbReference type="AlphaFoldDB" id="A0A1E3G0E5"/>
<keyword evidence="2" id="KW-0813">Transport</keyword>
<dbReference type="GO" id="GO:0016887">
    <property type="term" value="F:ATP hydrolysis activity"/>
    <property type="evidence" value="ECO:0007669"/>
    <property type="project" value="InterPro"/>
</dbReference>
<dbReference type="InterPro" id="IPR003593">
    <property type="entry name" value="AAA+_ATPase"/>
</dbReference>
<evidence type="ECO:0000259" key="5">
    <source>
        <dbReference type="PROSITE" id="PS50893"/>
    </source>
</evidence>
<comment type="similarity">
    <text evidence="1">Belongs to the ABC transporter superfamily.</text>
</comment>
<dbReference type="PANTHER" id="PTHR42711:SF5">
    <property type="entry name" value="ABC TRANSPORTER ATP-BINDING PROTEIN NATA"/>
    <property type="match status" value="1"/>
</dbReference>
<dbReference type="InterPro" id="IPR027417">
    <property type="entry name" value="P-loop_NTPase"/>
</dbReference>
<evidence type="ECO:0000313" key="6">
    <source>
        <dbReference type="EMBL" id="ODN29697.1"/>
    </source>
</evidence>
<dbReference type="CDD" id="cd03230">
    <property type="entry name" value="ABC_DR_subfamily_A"/>
    <property type="match status" value="1"/>
</dbReference>
<evidence type="ECO:0000256" key="3">
    <source>
        <dbReference type="ARBA" id="ARBA00022741"/>
    </source>
</evidence>
<dbReference type="SUPFAM" id="SSF52540">
    <property type="entry name" value="P-loop containing nucleoside triphosphate hydrolases"/>
    <property type="match status" value="1"/>
</dbReference>
<dbReference type="GO" id="GO:0005524">
    <property type="term" value="F:ATP binding"/>
    <property type="evidence" value="ECO:0007669"/>
    <property type="project" value="UniProtKB-KW"/>
</dbReference>
<dbReference type="Gene3D" id="3.40.50.300">
    <property type="entry name" value="P-loop containing nucleotide triphosphate hydrolases"/>
    <property type="match status" value="1"/>
</dbReference>
<evidence type="ECO:0000256" key="2">
    <source>
        <dbReference type="ARBA" id="ARBA00022448"/>
    </source>
</evidence>
<dbReference type="RefSeq" id="WP_069293911.1">
    <property type="nucleotide sequence ID" value="NZ_CP140110.1"/>
</dbReference>
<dbReference type="PROSITE" id="PS50893">
    <property type="entry name" value="ABC_TRANSPORTER_2"/>
    <property type="match status" value="1"/>
</dbReference>
<dbReference type="STRING" id="1008305.A4H02_09360"/>
<organism evidence="6 7">
    <name type="scientific">Fervidobacterium thailandense</name>
    <dbReference type="NCBI Taxonomy" id="1008305"/>
    <lineage>
        <taxon>Bacteria</taxon>
        <taxon>Thermotogati</taxon>
        <taxon>Thermotogota</taxon>
        <taxon>Thermotogae</taxon>
        <taxon>Thermotogales</taxon>
        <taxon>Fervidobacteriaceae</taxon>
        <taxon>Fervidobacterium</taxon>
    </lineage>
</organism>
<evidence type="ECO:0000313" key="7">
    <source>
        <dbReference type="Proteomes" id="UP000094570"/>
    </source>
</evidence>
<evidence type="ECO:0000256" key="1">
    <source>
        <dbReference type="ARBA" id="ARBA00005417"/>
    </source>
</evidence>
<reference evidence="7" key="1">
    <citation type="submission" date="2016-04" db="EMBL/GenBank/DDBJ databases">
        <title>The genome sequence project of a novel Fervidobacterium isolate from a hot spring in Thailand.</title>
        <authorList>
            <person name="Gonzalez J.M."/>
            <person name="Cuecas A."/>
            <person name="Kanoksilapatham W."/>
        </authorList>
    </citation>
    <scope>NUCLEOTIDE SEQUENCE [LARGE SCALE GENOMIC DNA]</scope>
    <source>
        <strain evidence="7">FC2004</strain>
    </source>
</reference>
<dbReference type="Proteomes" id="UP000094570">
    <property type="component" value="Unassembled WGS sequence"/>
</dbReference>
<gene>
    <name evidence="6" type="ORF">A4H02_09360</name>
</gene>
<accession>A0A1E3G0E5</accession>
<feature type="domain" description="ABC transporter" evidence="5">
    <location>
        <begin position="7"/>
        <end position="236"/>
    </location>
</feature>
<dbReference type="OrthoDB" id="44991at2"/>
<dbReference type="PANTHER" id="PTHR42711">
    <property type="entry name" value="ABC TRANSPORTER ATP-BINDING PROTEIN"/>
    <property type="match status" value="1"/>
</dbReference>
<keyword evidence="3" id="KW-0547">Nucleotide-binding</keyword>
<dbReference type="InterPro" id="IPR050763">
    <property type="entry name" value="ABC_transporter_ATP-binding"/>
</dbReference>